<keyword evidence="2" id="KW-1185">Reference proteome</keyword>
<dbReference type="Proteomes" id="UP000494117">
    <property type="component" value="Unassembled WGS sequence"/>
</dbReference>
<dbReference type="InterPro" id="IPR054496">
    <property type="entry name" value="E217_GP41"/>
</dbReference>
<dbReference type="EMBL" id="CADILG010000010">
    <property type="protein sequence ID" value="CAB3854552.1"/>
    <property type="molecule type" value="Genomic_DNA"/>
</dbReference>
<evidence type="ECO:0000313" key="1">
    <source>
        <dbReference type="EMBL" id="CAB3854552.1"/>
    </source>
</evidence>
<accession>A0A6S7D0G8</accession>
<proteinExistence type="predicted"/>
<dbReference type="Pfam" id="PF22759">
    <property type="entry name" value="E217_GP41"/>
    <property type="match status" value="1"/>
</dbReference>
<reference evidence="1 2" key="1">
    <citation type="submission" date="2020-04" db="EMBL/GenBank/DDBJ databases">
        <authorList>
            <person name="De Canck E."/>
        </authorList>
    </citation>
    <scope>NUCLEOTIDE SEQUENCE [LARGE SCALE GENOMIC DNA]</scope>
    <source>
        <strain evidence="1 2">LMG 26858</strain>
    </source>
</reference>
<dbReference type="AlphaFoldDB" id="A0A6S7D0G8"/>
<organism evidence="1 2">
    <name type="scientific">Achromobacter anxifer</name>
    <dbReference type="NCBI Taxonomy" id="1287737"/>
    <lineage>
        <taxon>Bacteria</taxon>
        <taxon>Pseudomonadati</taxon>
        <taxon>Pseudomonadota</taxon>
        <taxon>Betaproteobacteria</taxon>
        <taxon>Burkholderiales</taxon>
        <taxon>Alcaligenaceae</taxon>
        <taxon>Achromobacter</taxon>
    </lineage>
</organism>
<dbReference type="RefSeq" id="WP_175206786.1">
    <property type="nucleotide sequence ID" value="NZ_CADILG010000010.1"/>
</dbReference>
<protein>
    <submittedName>
        <fullName evidence="1">Uncharacterized protein</fullName>
    </submittedName>
</protein>
<evidence type="ECO:0000313" key="2">
    <source>
        <dbReference type="Proteomes" id="UP000494117"/>
    </source>
</evidence>
<gene>
    <name evidence="1" type="ORF">LMG26858_01893</name>
</gene>
<sequence>MSLVKRRIDVTISLGLGKLGDEKGPDITLSGYRVSVNIPAHAAGESSRVKLLIYGLNQEMMNKLTAIGLKSKERRGKNLVSVSAVDDFGVPRVVYEGDIDTAWADYEKAPEGLLNVMAQVAGSKELKPVPAKSYPGPTGVHEIASEIAESMGYACEKNGEDTVLANPYLSGTDMDQMRNCAQAARINYTIDRGTLAIWPPGGSRKGDPIAISPQTGLIGYPAFTGSGILLRSLYNPDFSVGKKVLVTSAIEVANGEWTITGLSHHLEAEVPGGAWLSQVKCERKLDG</sequence>
<name>A0A6S7D0G8_9BURK</name>